<evidence type="ECO:0000313" key="2">
    <source>
        <dbReference type="Proteomes" id="UP000078486"/>
    </source>
</evidence>
<evidence type="ECO:0000313" key="1">
    <source>
        <dbReference type="EMBL" id="OAM90201.1"/>
    </source>
</evidence>
<gene>
    <name evidence="1" type="ORF">AW736_09460</name>
</gene>
<protein>
    <submittedName>
        <fullName evidence="1">Uncharacterized protein</fullName>
    </submittedName>
</protein>
<comment type="caution">
    <text evidence="1">The sequence shown here is derived from an EMBL/GenBank/DDBJ whole genome shotgun (WGS) entry which is preliminary data.</text>
</comment>
<reference evidence="1 2" key="1">
    <citation type="submission" date="2016-01" db="EMBL/GenBank/DDBJ databases">
        <title>High potential of lignocellulose degradation of a new Verrucomicrobia species.</title>
        <authorList>
            <person name="Wang Y."/>
            <person name="Shi Y."/>
            <person name="Qiu Z."/>
            <person name="Liu S."/>
            <person name="Yang H."/>
        </authorList>
    </citation>
    <scope>NUCLEOTIDE SEQUENCE [LARGE SCALE GENOMIC DNA]</scope>
    <source>
        <strain evidence="1 2">TSB47</strain>
    </source>
</reference>
<organism evidence="1 2">
    <name type="scientific">Termitidicoccus mucosus</name>
    <dbReference type="NCBI Taxonomy" id="1184151"/>
    <lineage>
        <taxon>Bacteria</taxon>
        <taxon>Pseudomonadati</taxon>
        <taxon>Verrucomicrobiota</taxon>
        <taxon>Opitutia</taxon>
        <taxon>Opitutales</taxon>
        <taxon>Opitutaceae</taxon>
        <taxon>Termitidicoccus</taxon>
    </lineage>
</organism>
<accession>A0A178IKJ0</accession>
<dbReference type="Proteomes" id="UP000078486">
    <property type="component" value="Unassembled WGS sequence"/>
</dbReference>
<proteinExistence type="predicted"/>
<name>A0A178IKJ0_9BACT</name>
<dbReference type="EMBL" id="LRRQ01000074">
    <property type="protein sequence ID" value="OAM90201.1"/>
    <property type="molecule type" value="Genomic_DNA"/>
</dbReference>
<keyword evidence="2" id="KW-1185">Reference proteome</keyword>
<sequence>MMQSVVHFSKSAGVLYPAVVLYAKYGGSEEADTLINLGIRSAPDIGTKERFESLRANLSEIP</sequence>
<dbReference type="AlphaFoldDB" id="A0A178IKJ0"/>